<organism evidence="2 3">
    <name type="scientific">Tumebacillus amylolyticus</name>
    <dbReference type="NCBI Taxonomy" id="2801339"/>
    <lineage>
        <taxon>Bacteria</taxon>
        <taxon>Bacillati</taxon>
        <taxon>Bacillota</taxon>
        <taxon>Bacilli</taxon>
        <taxon>Bacillales</taxon>
        <taxon>Alicyclobacillaceae</taxon>
        <taxon>Tumebacillus</taxon>
    </lineage>
</organism>
<feature type="transmembrane region" description="Helical" evidence="1">
    <location>
        <begin position="21"/>
        <end position="49"/>
    </location>
</feature>
<evidence type="ECO:0000256" key="1">
    <source>
        <dbReference type="SAM" id="Phobius"/>
    </source>
</evidence>
<proteinExistence type="predicted"/>
<keyword evidence="1" id="KW-1133">Transmembrane helix</keyword>
<comment type="caution">
    <text evidence="2">The sequence shown here is derived from an EMBL/GenBank/DDBJ whole genome shotgun (WGS) entry which is preliminary data.</text>
</comment>
<dbReference type="Pfam" id="PF18910">
    <property type="entry name" value="DUF5665"/>
    <property type="match status" value="1"/>
</dbReference>
<dbReference type="EMBL" id="JAEQNB010000007">
    <property type="protein sequence ID" value="MBL0388755.1"/>
    <property type="molecule type" value="Genomic_DNA"/>
</dbReference>
<gene>
    <name evidence="2" type="ORF">JJB07_19320</name>
</gene>
<sequence>MERSNFAEYVQLMQRPRRLIFLNLISGISRGVGIAIGFTVIAAVILYILQKVAVLNLPIIGDFIADLVRIVDAQLHTSSY</sequence>
<keyword evidence="3" id="KW-1185">Reference proteome</keyword>
<evidence type="ECO:0000313" key="3">
    <source>
        <dbReference type="Proteomes" id="UP000602284"/>
    </source>
</evidence>
<accession>A0ABS1JEX6</accession>
<protein>
    <submittedName>
        <fullName evidence="2">Uncharacterized protein</fullName>
    </submittedName>
</protein>
<name>A0ABS1JEX6_9BACL</name>
<dbReference type="Proteomes" id="UP000602284">
    <property type="component" value="Unassembled WGS sequence"/>
</dbReference>
<dbReference type="InterPro" id="IPR043723">
    <property type="entry name" value="DUF5665"/>
</dbReference>
<evidence type="ECO:0000313" key="2">
    <source>
        <dbReference type="EMBL" id="MBL0388755.1"/>
    </source>
</evidence>
<keyword evidence="1" id="KW-0472">Membrane</keyword>
<keyword evidence="1" id="KW-0812">Transmembrane</keyword>
<reference evidence="2 3" key="1">
    <citation type="submission" date="2021-01" db="EMBL/GenBank/DDBJ databases">
        <title>Tumebacillus sp. strain ITR2 16S ribosomal RNA gene Genome sequencing and assembly.</title>
        <authorList>
            <person name="Kang M."/>
        </authorList>
    </citation>
    <scope>NUCLEOTIDE SEQUENCE [LARGE SCALE GENOMIC DNA]</scope>
    <source>
        <strain evidence="2 3">ITR2</strain>
    </source>
</reference>